<dbReference type="PROSITE" id="PS00028">
    <property type="entry name" value="ZINC_FINGER_C2H2_1"/>
    <property type="match status" value="9"/>
</dbReference>
<feature type="domain" description="C2H2-type" evidence="9">
    <location>
        <begin position="673"/>
        <end position="700"/>
    </location>
</feature>
<dbReference type="InterPro" id="IPR050331">
    <property type="entry name" value="Zinc_finger"/>
</dbReference>
<comment type="caution">
    <text evidence="10">The sequence shown here is derived from an EMBL/GenBank/DDBJ whole genome shotgun (WGS) entry which is preliminary data.</text>
</comment>
<feature type="domain" description="C2H2-type" evidence="9">
    <location>
        <begin position="617"/>
        <end position="644"/>
    </location>
</feature>
<dbReference type="Gene3D" id="3.30.160.60">
    <property type="entry name" value="Classic Zinc Finger"/>
    <property type="match status" value="8"/>
</dbReference>
<evidence type="ECO:0000256" key="3">
    <source>
        <dbReference type="ARBA" id="ARBA00022737"/>
    </source>
</evidence>
<evidence type="ECO:0000313" key="11">
    <source>
        <dbReference type="Proteomes" id="UP000549394"/>
    </source>
</evidence>
<dbReference type="PROSITE" id="PS50157">
    <property type="entry name" value="ZINC_FINGER_C2H2_2"/>
    <property type="match status" value="9"/>
</dbReference>
<dbReference type="InterPro" id="IPR036236">
    <property type="entry name" value="Znf_C2H2_sf"/>
</dbReference>
<dbReference type="FunFam" id="3.30.160.60:FF:000624">
    <property type="entry name" value="zinc finger protein 697"/>
    <property type="match status" value="1"/>
</dbReference>
<evidence type="ECO:0000256" key="1">
    <source>
        <dbReference type="ARBA" id="ARBA00004123"/>
    </source>
</evidence>
<feature type="domain" description="C2H2-type" evidence="9">
    <location>
        <begin position="588"/>
        <end position="615"/>
    </location>
</feature>
<proteinExistence type="predicted"/>
<feature type="domain" description="C2H2-type" evidence="9">
    <location>
        <begin position="260"/>
        <end position="287"/>
    </location>
</feature>
<accession>A0A7I8W016</accession>
<dbReference type="Pfam" id="PF12874">
    <property type="entry name" value="zf-met"/>
    <property type="match status" value="1"/>
</dbReference>
<feature type="domain" description="C2H2-type" evidence="9">
    <location>
        <begin position="232"/>
        <end position="259"/>
    </location>
</feature>
<comment type="subcellular location">
    <subcellularLocation>
        <location evidence="1">Nucleus</location>
    </subcellularLocation>
</comment>
<feature type="domain" description="C2H2-type" evidence="9">
    <location>
        <begin position="317"/>
        <end position="347"/>
    </location>
</feature>
<feature type="domain" description="C2H2-type" evidence="9">
    <location>
        <begin position="288"/>
        <end position="316"/>
    </location>
</feature>
<dbReference type="FunFam" id="3.30.160.60:FF:000100">
    <property type="entry name" value="Zinc finger 45-like"/>
    <property type="match status" value="1"/>
</dbReference>
<evidence type="ECO:0000256" key="2">
    <source>
        <dbReference type="ARBA" id="ARBA00022723"/>
    </source>
</evidence>
<keyword evidence="6" id="KW-0539">Nucleus</keyword>
<keyword evidence="11" id="KW-1185">Reference proteome</keyword>
<dbReference type="AlphaFoldDB" id="A0A7I8W016"/>
<dbReference type="EMBL" id="CAJFCJ010000015">
    <property type="protein sequence ID" value="CAD5121930.1"/>
    <property type="molecule type" value="Genomic_DNA"/>
</dbReference>
<dbReference type="SMART" id="SM00355">
    <property type="entry name" value="ZnF_C2H2"/>
    <property type="match status" value="11"/>
</dbReference>
<sequence length="822" mass="94661">MEDLCAVCSNRLEENQNVVPLYDTNGEKLEACKCLEEILNLPPGTHHSSNKVCEICFTQIKDAYKARENIANMYQKSKDSADIETLSTSSVIVQEGDLIDMEEDSRDMIDIVVVEEEEDMHLASDDNEDGKRFRKEIIHEWSSDPNHQVTNLWKSKKVRTKRSAYTKFIQKLKNSVYKCLNCTEIFHKQTIAFTHVIYCLNGPKFGCSCGVLLRNHSNVNVHLGECGVNPAFICEICKKYFATEARLTAHMVIHTENKPFKCSHCDSSFRHKSTLDYHERRHNGDQPYKCQFCSENFSRPNFYIDHMRLYHPDDMPYECKDCGLKFMKQFALDKHFNQKECASGRKKLATLARRRAKLERMKNISEKEMKKIQNKMKYDRTYRNRRKQIVEAKKSKTEATEEVEEFNVIELISEKTLYRIKIAPGFVKKYFADLESQFNDVVQKECVIVKTEDGNELFIQSSKLDVKADKLESYDAPKANVKYLDTEVEGNILEIGTISEHLYSEVVSMEVSLSRAVFCEICRKTLFKVHRLNSHYDECHKGEESDFSKTVFFLEKLGREDDLQFSCSVCPAKFANESLCKAHISYVHNCSLCSKSFKRRAELIRHKATHSGLNKKYPCDLCGSLFSDKNYLEVHARKHTREEPFSCEFCNKRFKDPNHFKYHIRSHTEQPSKTCNYCGKGFYKDSLLKRHLLTHTGKHAFVCTRCKKGFSETGLKYHLLHSKSDCAIAVAKTAEINSMKSSTLVQDIVGRPTVSYDQDGGATVTIHRPSFDEVLNQNQPMLSSSPNDIVDQNSSYLLGRVVQTDQGAQLVVVNEKADKLTE</sequence>
<gene>
    <name evidence="10" type="ORF">DGYR_LOCUS9811</name>
</gene>
<dbReference type="PANTHER" id="PTHR16515">
    <property type="entry name" value="PR DOMAIN ZINC FINGER PROTEIN"/>
    <property type="match status" value="1"/>
</dbReference>
<feature type="domain" description="C2H2-type" evidence="9">
    <location>
        <begin position="645"/>
        <end position="672"/>
    </location>
</feature>
<keyword evidence="4 7" id="KW-0863">Zinc-finger</keyword>
<keyword evidence="2" id="KW-0479">Metal-binding</keyword>
<dbReference type="PANTHER" id="PTHR16515:SF49">
    <property type="entry name" value="GASTRULA ZINC FINGER PROTEIN XLCGF49.1-LIKE-RELATED"/>
    <property type="match status" value="1"/>
</dbReference>
<dbReference type="GO" id="GO:0008270">
    <property type="term" value="F:zinc ion binding"/>
    <property type="evidence" value="ECO:0007669"/>
    <property type="project" value="UniProtKB-KW"/>
</dbReference>
<dbReference type="Pfam" id="PF00096">
    <property type="entry name" value="zf-C2H2"/>
    <property type="match status" value="3"/>
</dbReference>
<feature type="domain" description="C2H2-type" evidence="9">
    <location>
        <begin position="517"/>
        <end position="545"/>
    </location>
</feature>
<dbReference type="OrthoDB" id="6255447at2759"/>
<evidence type="ECO:0000259" key="9">
    <source>
        <dbReference type="PROSITE" id="PS50157"/>
    </source>
</evidence>
<organism evidence="10 11">
    <name type="scientific">Dimorphilus gyrociliatus</name>
    <dbReference type="NCBI Taxonomy" id="2664684"/>
    <lineage>
        <taxon>Eukaryota</taxon>
        <taxon>Metazoa</taxon>
        <taxon>Spiralia</taxon>
        <taxon>Lophotrochozoa</taxon>
        <taxon>Annelida</taxon>
        <taxon>Polychaeta</taxon>
        <taxon>Polychaeta incertae sedis</taxon>
        <taxon>Dinophilidae</taxon>
        <taxon>Dimorphilus</taxon>
    </lineage>
</organism>
<name>A0A7I8W016_9ANNE</name>
<keyword evidence="5" id="KW-0862">Zinc</keyword>
<dbReference type="GO" id="GO:0010468">
    <property type="term" value="P:regulation of gene expression"/>
    <property type="evidence" value="ECO:0007669"/>
    <property type="project" value="TreeGrafter"/>
</dbReference>
<dbReference type="SUPFAM" id="SSF57667">
    <property type="entry name" value="beta-beta-alpha zinc fingers"/>
    <property type="match status" value="5"/>
</dbReference>
<keyword evidence="8" id="KW-0175">Coiled coil</keyword>
<dbReference type="Proteomes" id="UP000549394">
    <property type="component" value="Unassembled WGS sequence"/>
</dbReference>
<keyword evidence="3" id="KW-0677">Repeat</keyword>
<dbReference type="GO" id="GO:0005634">
    <property type="term" value="C:nucleus"/>
    <property type="evidence" value="ECO:0007669"/>
    <property type="project" value="UniProtKB-SubCell"/>
</dbReference>
<evidence type="ECO:0000256" key="4">
    <source>
        <dbReference type="ARBA" id="ARBA00022771"/>
    </source>
</evidence>
<feature type="coiled-coil region" evidence="8">
    <location>
        <begin position="348"/>
        <end position="375"/>
    </location>
</feature>
<evidence type="ECO:0000313" key="10">
    <source>
        <dbReference type="EMBL" id="CAD5121930.1"/>
    </source>
</evidence>
<evidence type="ECO:0000256" key="6">
    <source>
        <dbReference type="ARBA" id="ARBA00023242"/>
    </source>
</evidence>
<evidence type="ECO:0000256" key="8">
    <source>
        <dbReference type="SAM" id="Coils"/>
    </source>
</evidence>
<protein>
    <submittedName>
        <fullName evidence="10">DgyrCDS10397</fullName>
    </submittedName>
</protein>
<evidence type="ECO:0000256" key="7">
    <source>
        <dbReference type="PROSITE-ProRule" id="PRU00042"/>
    </source>
</evidence>
<reference evidence="10 11" key="1">
    <citation type="submission" date="2020-08" db="EMBL/GenBank/DDBJ databases">
        <authorList>
            <person name="Hejnol A."/>
        </authorList>
    </citation>
    <scope>NUCLEOTIDE SEQUENCE [LARGE SCALE GENOMIC DNA]</scope>
</reference>
<dbReference type="InterPro" id="IPR013087">
    <property type="entry name" value="Znf_C2H2_type"/>
</dbReference>
<evidence type="ECO:0000256" key="5">
    <source>
        <dbReference type="ARBA" id="ARBA00022833"/>
    </source>
</evidence>